<feature type="chain" id="PRO_5013053185" evidence="1">
    <location>
        <begin position="21"/>
        <end position="196"/>
    </location>
</feature>
<dbReference type="Proteomes" id="UP000215002">
    <property type="component" value="Chromosome"/>
</dbReference>
<feature type="signal peptide" evidence="1">
    <location>
        <begin position="1"/>
        <end position="20"/>
    </location>
</feature>
<dbReference type="Pfam" id="PF20329">
    <property type="entry name" value="DUF6624"/>
    <property type="match status" value="1"/>
</dbReference>
<keyword evidence="3" id="KW-1185">Reference proteome</keyword>
<dbReference type="OrthoDB" id="1164858at2"/>
<organism evidence="2 3">
    <name type="scientific">Mucilaginibacter xinganensis</name>
    <dbReference type="NCBI Taxonomy" id="1234841"/>
    <lineage>
        <taxon>Bacteria</taxon>
        <taxon>Pseudomonadati</taxon>
        <taxon>Bacteroidota</taxon>
        <taxon>Sphingobacteriia</taxon>
        <taxon>Sphingobacteriales</taxon>
        <taxon>Sphingobacteriaceae</taxon>
        <taxon>Mucilaginibacter</taxon>
    </lineage>
</organism>
<evidence type="ECO:0000313" key="2">
    <source>
        <dbReference type="EMBL" id="ASU35582.1"/>
    </source>
</evidence>
<accession>A0A223P0E7</accession>
<evidence type="ECO:0000313" key="3">
    <source>
        <dbReference type="Proteomes" id="UP000215002"/>
    </source>
</evidence>
<proteinExistence type="predicted"/>
<name>A0A223P0E7_9SPHI</name>
<gene>
    <name evidence="2" type="ORF">MuYL_3697</name>
</gene>
<sequence length="196" mass="22633">MKTLAIIILTWAVFNIQSSAQTAKHDTLLIQKIDSMFKADQFWRKEYAKAVKKVPTQYDQETIESKWAESDSINEVKAKAIINKYGYPGYNLAGGKSDTFFWIIQHCDDDIPFQEKVLRLLKIEVAKNNASKENYAYLTDRILANKKQKQIYGTQVRTDPKTHKSTPLPLKYPKSVNALRKKMGMGTEEEYLKSFQ</sequence>
<dbReference type="InterPro" id="IPR046732">
    <property type="entry name" value="DUF6624"/>
</dbReference>
<dbReference type="KEGG" id="muc:MuYL_3697"/>
<reference evidence="2 3" key="1">
    <citation type="submission" date="2017-08" db="EMBL/GenBank/DDBJ databases">
        <title>Complete genome sequence of Mucilaginibacter sp. strain BJC16-A31.</title>
        <authorList>
            <consortium name="Henan University of Science and Technology"/>
            <person name="You X."/>
        </authorList>
    </citation>
    <scope>NUCLEOTIDE SEQUENCE [LARGE SCALE GENOMIC DNA]</scope>
    <source>
        <strain evidence="2 3">BJC16-A31</strain>
    </source>
</reference>
<dbReference type="RefSeq" id="WP_094571741.1">
    <property type="nucleotide sequence ID" value="NZ_CP022743.1"/>
</dbReference>
<dbReference type="EMBL" id="CP022743">
    <property type="protein sequence ID" value="ASU35582.1"/>
    <property type="molecule type" value="Genomic_DNA"/>
</dbReference>
<dbReference type="AlphaFoldDB" id="A0A223P0E7"/>
<evidence type="ECO:0000256" key="1">
    <source>
        <dbReference type="SAM" id="SignalP"/>
    </source>
</evidence>
<keyword evidence="1" id="KW-0732">Signal</keyword>
<protein>
    <submittedName>
        <fullName evidence="2">Uncharacterized protein</fullName>
    </submittedName>
</protein>